<evidence type="ECO:0000313" key="3">
    <source>
        <dbReference type="Proteomes" id="UP000828390"/>
    </source>
</evidence>
<sequence>MPLYSPRSSKTEPPCHSTHPGHPNQSHLATLLTQAIQSSRAALPLYSPRPPKAAGPPCNSTYPGHL</sequence>
<dbReference type="Proteomes" id="UP000828390">
    <property type="component" value="Unassembled WGS sequence"/>
</dbReference>
<proteinExistence type="predicted"/>
<protein>
    <submittedName>
        <fullName evidence="2">Uncharacterized protein</fullName>
    </submittedName>
</protein>
<reference evidence="2" key="2">
    <citation type="submission" date="2020-11" db="EMBL/GenBank/DDBJ databases">
        <authorList>
            <person name="McCartney M.A."/>
            <person name="Auch B."/>
            <person name="Kono T."/>
            <person name="Mallez S."/>
            <person name="Becker A."/>
            <person name="Gohl D.M."/>
            <person name="Silverstein K.A.T."/>
            <person name="Koren S."/>
            <person name="Bechman K.B."/>
            <person name="Herman A."/>
            <person name="Abrahante J.E."/>
            <person name="Garbe J."/>
        </authorList>
    </citation>
    <scope>NUCLEOTIDE SEQUENCE</scope>
    <source>
        <strain evidence="2">Duluth1</strain>
        <tissue evidence="2">Whole animal</tissue>
    </source>
</reference>
<organism evidence="2 3">
    <name type="scientific">Dreissena polymorpha</name>
    <name type="common">Zebra mussel</name>
    <name type="synonym">Mytilus polymorpha</name>
    <dbReference type="NCBI Taxonomy" id="45954"/>
    <lineage>
        <taxon>Eukaryota</taxon>
        <taxon>Metazoa</taxon>
        <taxon>Spiralia</taxon>
        <taxon>Lophotrochozoa</taxon>
        <taxon>Mollusca</taxon>
        <taxon>Bivalvia</taxon>
        <taxon>Autobranchia</taxon>
        <taxon>Heteroconchia</taxon>
        <taxon>Euheterodonta</taxon>
        <taxon>Imparidentia</taxon>
        <taxon>Neoheterodontei</taxon>
        <taxon>Myida</taxon>
        <taxon>Dreissenoidea</taxon>
        <taxon>Dreissenidae</taxon>
        <taxon>Dreissena</taxon>
    </lineage>
</organism>
<dbReference type="AlphaFoldDB" id="A0A9D4BI31"/>
<evidence type="ECO:0000256" key="1">
    <source>
        <dbReference type="SAM" id="MobiDB-lite"/>
    </source>
</evidence>
<feature type="region of interest" description="Disordered" evidence="1">
    <location>
        <begin position="40"/>
        <end position="66"/>
    </location>
</feature>
<gene>
    <name evidence="2" type="ORF">DPMN_083850</name>
</gene>
<comment type="caution">
    <text evidence="2">The sequence shown here is derived from an EMBL/GenBank/DDBJ whole genome shotgun (WGS) entry which is preliminary data.</text>
</comment>
<keyword evidence="3" id="KW-1185">Reference proteome</keyword>
<reference evidence="2" key="1">
    <citation type="journal article" date="2019" name="bioRxiv">
        <title>The Genome of the Zebra Mussel, Dreissena polymorpha: A Resource for Invasive Species Research.</title>
        <authorList>
            <person name="McCartney M.A."/>
            <person name="Auch B."/>
            <person name="Kono T."/>
            <person name="Mallez S."/>
            <person name="Zhang Y."/>
            <person name="Obille A."/>
            <person name="Becker A."/>
            <person name="Abrahante J.E."/>
            <person name="Garbe J."/>
            <person name="Badalamenti J.P."/>
            <person name="Herman A."/>
            <person name="Mangelson H."/>
            <person name="Liachko I."/>
            <person name="Sullivan S."/>
            <person name="Sone E.D."/>
            <person name="Koren S."/>
            <person name="Silverstein K.A.T."/>
            <person name="Beckman K.B."/>
            <person name="Gohl D.M."/>
        </authorList>
    </citation>
    <scope>NUCLEOTIDE SEQUENCE</scope>
    <source>
        <strain evidence="2">Duluth1</strain>
        <tissue evidence="2">Whole animal</tissue>
    </source>
</reference>
<dbReference type="EMBL" id="JAIWYP010000016">
    <property type="protein sequence ID" value="KAH3696385.1"/>
    <property type="molecule type" value="Genomic_DNA"/>
</dbReference>
<evidence type="ECO:0000313" key="2">
    <source>
        <dbReference type="EMBL" id="KAH3696385.1"/>
    </source>
</evidence>
<name>A0A9D4BI31_DREPO</name>
<accession>A0A9D4BI31</accession>
<feature type="region of interest" description="Disordered" evidence="1">
    <location>
        <begin position="1"/>
        <end position="26"/>
    </location>
</feature>